<comment type="caution">
    <text evidence="1">The sequence shown here is derived from an EMBL/GenBank/DDBJ whole genome shotgun (WGS) entry which is preliminary data.</text>
</comment>
<name>A0A4C1YMI0_EUMVA</name>
<dbReference type="Proteomes" id="UP000299102">
    <property type="component" value="Unassembled WGS sequence"/>
</dbReference>
<organism evidence="1 2">
    <name type="scientific">Eumeta variegata</name>
    <name type="common">Bagworm moth</name>
    <name type="synonym">Eumeta japonica</name>
    <dbReference type="NCBI Taxonomy" id="151549"/>
    <lineage>
        <taxon>Eukaryota</taxon>
        <taxon>Metazoa</taxon>
        <taxon>Ecdysozoa</taxon>
        <taxon>Arthropoda</taxon>
        <taxon>Hexapoda</taxon>
        <taxon>Insecta</taxon>
        <taxon>Pterygota</taxon>
        <taxon>Neoptera</taxon>
        <taxon>Endopterygota</taxon>
        <taxon>Lepidoptera</taxon>
        <taxon>Glossata</taxon>
        <taxon>Ditrysia</taxon>
        <taxon>Tineoidea</taxon>
        <taxon>Psychidae</taxon>
        <taxon>Oiketicinae</taxon>
        <taxon>Eumeta</taxon>
    </lineage>
</organism>
<evidence type="ECO:0000313" key="2">
    <source>
        <dbReference type="Proteomes" id="UP000299102"/>
    </source>
</evidence>
<dbReference type="AlphaFoldDB" id="A0A4C1YMI0"/>
<accession>A0A4C1YMI0</accession>
<protein>
    <submittedName>
        <fullName evidence="1">Uncharacterized protein</fullName>
    </submittedName>
</protein>
<dbReference type="EMBL" id="BGZK01001339">
    <property type="protein sequence ID" value="GBP77631.1"/>
    <property type="molecule type" value="Genomic_DNA"/>
</dbReference>
<reference evidence="1 2" key="1">
    <citation type="journal article" date="2019" name="Commun. Biol.">
        <title>The bagworm genome reveals a unique fibroin gene that provides high tensile strength.</title>
        <authorList>
            <person name="Kono N."/>
            <person name="Nakamura H."/>
            <person name="Ohtoshi R."/>
            <person name="Tomita M."/>
            <person name="Numata K."/>
            <person name="Arakawa K."/>
        </authorList>
    </citation>
    <scope>NUCLEOTIDE SEQUENCE [LARGE SCALE GENOMIC DNA]</scope>
</reference>
<evidence type="ECO:0000313" key="1">
    <source>
        <dbReference type="EMBL" id="GBP77631.1"/>
    </source>
</evidence>
<proteinExistence type="predicted"/>
<sequence length="97" mass="11157">MTKDLMSTRAQPWAKSGSEPFYWIHGYGTAELLYRLIERHSNEPTPANESRTRRERETASTDRGFCTGYSCRCISYCPKTVTVKAPRPGAKELHLRF</sequence>
<gene>
    <name evidence="1" type="ORF">EVAR_45756_1</name>
</gene>
<keyword evidence="2" id="KW-1185">Reference proteome</keyword>